<dbReference type="Gene3D" id="3.30.450.40">
    <property type="match status" value="1"/>
</dbReference>
<dbReference type="STRING" id="13370.A0A448YI32"/>
<reference evidence="1 2" key="1">
    <citation type="submission" date="2018-12" db="EMBL/GenBank/DDBJ databases">
        <authorList>
            <person name="Tiukova I."/>
            <person name="Dainat J."/>
        </authorList>
    </citation>
    <scope>NUCLEOTIDE SEQUENCE [LARGE SCALE GENOMIC DNA]</scope>
</reference>
<dbReference type="SUPFAM" id="SSF55781">
    <property type="entry name" value="GAF domain-like"/>
    <property type="match status" value="1"/>
</dbReference>
<dbReference type="Proteomes" id="UP000290900">
    <property type="component" value="Unassembled WGS sequence"/>
</dbReference>
<accession>A0A448YI32</accession>
<protein>
    <submittedName>
        <fullName evidence="1">DEKNAAC101449</fullName>
    </submittedName>
</protein>
<proteinExistence type="predicted"/>
<dbReference type="OrthoDB" id="303614at2759"/>
<dbReference type="PANTHER" id="PTHR43102:SF2">
    <property type="entry name" value="GAF DOMAIN-CONTAINING PROTEIN"/>
    <property type="match status" value="1"/>
</dbReference>
<evidence type="ECO:0000313" key="1">
    <source>
        <dbReference type="EMBL" id="VEU20528.1"/>
    </source>
</evidence>
<sequence length="509" mass="57816">MHGISQSVPGTMRLPGSNRIPANAFKAHRDEQPTISTSSRNVMPIPLTKEMFFEEYGTGRANLSVVECPECMKGTTFLKAPEAYNEAKRLNAVERYISLPQWENSGRFNFLLKKMQSIFNTSGASISIVNARYQLVKYQQGLGFTKCARQISLDAHAILSSQFFALADASKDWRTESNPLVKSLPYIKYYVSVPLVTKQNNAIGALAIFDSFPREGINENTVLILNQMANEIMQYLEEEMKPIPKAKKGEQPTGTVGARTFGPNGTSKLALMEKFGRATSWDPSSSIIFEKDGSGSSYQNHTQLRFSRYYHPYDDIIDLGVWKQVMSCRNFRVASNLLSRILMDRLAFHCVYILQLQVSRPGRIQGVRLPREREINLDTFKHESKVEVCGDESVRFKLLGIQGLYDIDSNWEQQFHFNAFNTDHGVIYQSSDSKMTFRSGLCMPLFRLPEKMVKRDKVSSNTSRPTELYLRHGGYLIGCFSTNNRDITEAEIGYIYGCASILRRLYLMN</sequence>
<dbReference type="InParanoid" id="A0A448YI32"/>
<dbReference type="AlphaFoldDB" id="A0A448YI32"/>
<keyword evidence="2" id="KW-1185">Reference proteome</keyword>
<evidence type="ECO:0000313" key="2">
    <source>
        <dbReference type="Proteomes" id="UP000290900"/>
    </source>
</evidence>
<dbReference type="PANTHER" id="PTHR43102">
    <property type="entry name" value="SLR1143 PROTEIN"/>
    <property type="match status" value="1"/>
</dbReference>
<gene>
    <name evidence="1" type="ORF">BRENAR_LOCUS1263</name>
</gene>
<dbReference type="InterPro" id="IPR029016">
    <property type="entry name" value="GAF-like_dom_sf"/>
</dbReference>
<dbReference type="EMBL" id="CAACVR010000005">
    <property type="protein sequence ID" value="VEU20528.1"/>
    <property type="molecule type" value="Genomic_DNA"/>
</dbReference>
<organism evidence="1 2">
    <name type="scientific">Brettanomyces naardenensis</name>
    <name type="common">Yeast</name>
    <dbReference type="NCBI Taxonomy" id="13370"/>
    <lineage>
        <taxon>Eukaryota</taxon>
        <taxon>Fungi</taxon>
        <taxon>Dikarya</taxon>
        <taxon>Ascomycota</taxon>
        <taxon>Saccharomycotina</taxon>
        <taxon>Pichiomycetes</taxon>
        <taxon>Pichiales</taxon>
        <taxon>Pichiaceae</taxon>
        <taxon>Brettanomyces</taxon>
    </lineage>
</organism>
<name>A0A448YI32_BRENA</name>